<dbReference type="EC" id="3.4.24.-" evidence="11"/>
<comment type="similarity">
    <text evidence="3 11">Belongs to the peptidase M50B family.</text>
</comment>
<dbReference type="NCBIfam" id="TIGR00054">
    <property type="entry name" value="RIP metalloprotease RseP"/>
    <property type="match status" value="2"/>
</dbReference>
<dbReference type="Proteomes" id="UP000001933">
    <property type="component" value="Chromosome"/>
</dbReference>
<feature type="transmembrane region" description="Helical" evidence="11">
    <location>
        <begin position="96"/>
        <end position="118"/>
    </location>
</feature>
<comment type="subcellular location">
    <subcellularLocation>
        <location evidence="2">Membrane</location>
        <topology evidence="2">Multi-pass membrane protein</topology>
    </subcellularLocation>
</comment>
<keyword evidence="14" id="KW-1185">Reference proteome</keyword>
<feature type="transmembrane region" description="Helical" evidence="11">
    <location>
        <begin position="278"/>
        <end position="298"/>
    </location>
</feature>
<feature type="transmembrane region" description="Helical" evidence="11">
    <location>
        <begin position="328"/>
        <end position="347"/>
    </location>
</feature>
<evidence type="ECO:0000256" key="5">
    <source>
        <dbReference type="ARBA" id="ARBA00022692"/>
    </source>
</evidence>
<dbReference type="InterPro" id="IPR001478">
    <property type="entry name" value="PDZ"/>
</dbReference>
<comment type="cofactor">
    <cofactor evidence="1 11">
        <name>Zn(2+)</name>
        <dbReference type="ChEBI" id="CHEBI:29105"/>
    </cofactor>
</comment>
<dbReference type="Gene3D" id="2.30.42.10">
    <property type="match status" value="1"/>
</dbReference>
<dbReference type="eggNOG" id="COG0750">
    <property type="taxonomic scope" value="Bacteria"/>
</dbReference>
<evidence type="ECO:0000256" key="4">
    <source>
        <dbReference type="ARBA" id="ARBA00022670"/>
    </source>
</evidence>
<evidence type="ECO:0000256" key="3">
    <source>
        <dbReference type="ARBA" id="ARBA00007931"/>
    </source>
</evidence>
<dbReference type="InParanoid" id="Q2LTQ8"/>
<evidence type="ECO:0000256" key="7">
    <source>
        <dbReference type="ARBA" id="ARBA00022833"/>
    </source>
</evidence>
<dbReference type="GO" id="GO:0016020">
    <property type="term" value="C:membrane"/>
    <property type="evidence" value="ECO:0007669"/>
    <property type="project" value="UniProtKB-SubCell"/>
</dbReference>
<keyword evidence="10 11" id="KW-0472">Membrane</keyword>
<keyword evidence="4" id="KW-0645">Protease</keyword>
<dbReference type="FunCoup" id="Q2LTQ8">
    <property type="interactions" value="404"/>
</dbReference>
<dbReference type="InterPro" id="IPR036034">
    <property type="entry name" value="PDZ_sf"/>
</dbReference>
<keyword evidence="5 11" id="KW-0812">Transmembrane</keyword>
<name>Q2LTQ8_SYNAS</name>
<evidence type="ECO:0000256" key="1">
    <source>
        <dbReference type="ARBA" id="ARBA00001947"/>
    </source>
</evidence>
<evidence type="ECO:0000259" key="12">
    <source>
        <dbReference type="PROSITE" id="PS50106"/>
    </source>
</evidence>
<keyword evidence="9 11" id="KW-0482">Metalloprotease</keyword>
<dbReference type="InterPro" id="IPR041489">
    <property type="entry name" value="PDZ_6"/>
</dbReference>
<protein>
    <recommendedName>
        <fullName evidence="11">Zinc metalloprotease</fullName>
        <ecNumber evidence="11">3.4.24.-</ecNumber>
    </recommendedName>
</protein>
<keyword evidence="6 11" id="KW-0378">Hydrolase</keyword>
<dbReference type="PROSITE" id="PS50106">
    <property type="entry name" value="PDZ"/>
    <property type="match status" value="1"/>
</dbReference>
<dbReference type="HOGENOM" id="CLU_025778_1_0_7"/>
<dbReference type="CDD" id="cd06163">
    <property type="entry name" value="S2P-M50_PDZ_RseP-like"/>
    <property type="match status" value="1"/>
</dbReference>
<proteinExistence type="inferred from homology"/>
<dbReference type="CDD" id="cd23081">
    <property type="entry name" value="cpPDZ_EcRseP-like"/>
    <property type="match status" value="1"/>
</dbReference>
<evidence type="ECO:0000256" key="2">
    <source>
        <dbReference type="ARBA" id="ARBA00004141"/>
    </source>
</evidence>
<organism evidence="13 14">
    <name type="scientific">Syntrophus aciditrophicus (strain SB)</name>
    <dbReference type="NCBI Taxonomy" id="56780"/>
    <lineage>
        <taxon>Bacteria</taxon>
        <taxon>Pseudomonadati</taxon>
        <taxon>Thermodesulfobacteriota</taxon>
        <taxon>Syntrophia</taxon>
        <taxon>Syntrophales</taxon>
        <taxon>Syntrophaceae</taxon>
        <taxon>Syntrophus</taxon>
    </lineage>
</organism>
<evidence type="ECO:0000256" key="11">
    <source>
        <dbReference type="RuleBase" id="RU362031"/>
    </source>
</evidence>
<evidence type="ECO:0000256" key="6">
    <source>
        <dbReference type="ARBA" id="ARBA00022801"/>
    </source>
</evidence>
<dbReference type="PANTHER" id="PTHR42837:SF2">
    <property type="entry name" value="MEMBRANE METALLOPROTEASE ARASP2, CHLOROPLASTIC-RELATED"/>
    <property type="match status" value="1"/>
</dbReference>
<evidence type="ECO:0000313" key="14">
    <source>
        <dbReference type="Proteomes" id="UP000001933"/>
    </source>
</evidence>
<dbReference type="InterPro" id="IPR004387">
    <property type="entry name" value="Pept_M50_Zn"/>
</dbReference>
<feature type="transmembrane region" description="Helical" evidence="11">
    <location>
        <begin position="6"/>
        <end position="27"/>
    </location>
</feature>
<dbReference type="SMART" id="SM00228">
    <property type="entry name" value="PDZ"/>
    <property type="match status" value="1"/>
</dbReference>
<dbReference type="STRING" id="56780.SYN_00915"/>
<evidence type="ECO:0000313" key="13">
    <source>
        <dbReference type="EMBL" id="ABC77471.1"/>
    </source>
</evidence>
<dbReference type="Pfam" id="PF02163">
    <property type="entry name" value="Peptidase_M50"/>
    <property type="match status" value="1"/>
</dbReference>
<evidence type="ECO:0000256" key="8">
    <source>
        <dbReference type="ARBA" id="ARBA00022989"/>
    </source>
</evidence>
<dbReference type="RefSeq" id="WP_011417493.1">
    <property type="nucleotide sequence ID" value="NC_007759.1"/>
</dbReference>
<accession>Q2LTQ8</accession>
<gene>
    <name evidence="13" type="ORF">SYN_00915</name>
</gene>
<dbReference type="AlphaFoldDB" id="Q2LTQ8"/>
<keyword evidence="11" id="KW-0479">Metal-binding</keyword>
<dbReference type="InterPro" id="IPR008915">
    <property type="entry name" value="Peptidase_M50"/>
</dbReference>
<keyword evidence="8 11" id="KW-1133">Transmembrane helix</keyword>
<dbReference type="GO" id="GO:0004222">
    <property type="term" value="F:metalloendopeptidase activity"/>
    <property type="evidence" value="ECO:0007669"/>
    <property type="project" value="InterPro"/>
</dbReference>
<evidence type="ECO:0000256" key="10">
    <source>
        <dbReference type="ARBA" id="ARBA00023136"/>
    </source>
</evidence>
<dbReference type="KEGG" id="sat:SYN_00915"/>
<dbReference type="Pfam" id="PF17820">
    <property type="entry name" value="PDZ_6"/>
    <property type="match status" value="1"/>
</dbReference>
<dbReference type="PANTHER" id="PTHR42837">
    <property type="entry name" value="REGULATOR OF SIGMA-E PROTEASE RSEP"/>
    <property type="match status" value="1"/>
</dbReference>
<feature type="domain" description="PDZ" evidence="12">
    <location>
        <begin position="121"/>
        <end position="183"/>
    </location>
</feature>
<sequence length="366" mass="39952">MIGLSIISVVILLGVLIFVHEFGHFIAAKYSGVGVLKFSLGFGPKLISRKIGETEYLLSLIPLGGYVKLLGESPDDLLSPEQEKRSFLKQPVWKRIIIVAAGPVFNFLLAILIFNIVYMTGVPVLAPTVGGIEQGSAAWKAGIKEGDSILTVNGRTISQWDELAEEIGRSKGKAVKLRIGNGEPPREVTLVPQLMKGTNIFGEEVENYRIGISASSKILISRTGPLNAFWMSLKQTWTITKLTMVSIVKMIEGVVSPKNLGGPILIAQIAGAQVKEGITPFVLFMALLSINLAVLNLLPIPVLDGGHLMFFIIELVIGREISIRWREAAQQVGLVILVLLMAFAFAMDISRLNIGFIDEFFKMIGR</sequence>
<reference evidence="13 14" key="1">
    <citation type="journal article" date="2007" name="Proc. Natl. Acad. Sci. U.S.A.">
        <title>The genome of Syntrophus aciditrophicus: life at the thermodynamic limit of microbial growth.</title>
        <authorList>
            <person name="McInerney M.J."/>
            <person name="Rohlin L."/>
            <person name="Mouttaki H."/>
            <person name="Kim U."/>
            <person name="Krupp R.S."/>
            <person name="Rios-Hernandez L."/>
            <person name="Sieber J."/>
            <person name="Struchtemeyer C.G."/>
            <person name="Bhattacharyya A."/>
            <person name="Campbell J.W."/>
            <person name="Gunsalus R.P."/>
        </authorList>
    </citation>
    <scope>NUCLEOTIDE SEQUENCE [LARGE SCALE GENOMIC DNA]</scope>
    <source>
        <strain evidence="13 14">SB</strain>
    </source>
</reference>
<keyword evidence="7 11" id="KW-0862">Zinc</keyword>
<dbReference type="SUPFAM" id="SSF50156">
    <property type="entry name" value="PDZ domain-like"/>
    <property type="match status" value="1"/>
</dbReference>
<dbReference type="GO" id="GO:0046872">
    <property type="term" value="F:metal ion binding"/>
    <property type="evidence" value="ECO:0007669"/>
    <property type="project" value="UniProtKB-KW"/>
</dbReference>
<dbReference type="GO" id="GO:0006508">
    <property type="term" value="P:proteolysis"/>
    <property type="evidence" value="ECO:0007669"/>
    <property type="project" value="UniProtKB-KW"/>
</dbReference>
<evidence type="ECO:0000256" key="9">
    <source>
        <dbReference type="ARBA" id="ARBA00023049"/>
    </source>
</evidence>
<dbReference type="EMBL" id="CP000252">
    <property type="protein sequence ID" value="ABC77471.1"/>
    <property type="molecule type" value="Genomic_DNA"/>
</dbReference>